<dbReference type="InterPro" id="IPR050966">
    <property type="entry name" value="Glutamyl_endopeptidase"/>
</dbReference>
<dbReference type="OrthoDB" id="267336at2"/>
<dbReference type="GO" id="GO:0006508">
    <property type="term" value="P:proteolysis"/>
    <property type="evidence" value="ECO:0007669"/>
    <property type="project" value="InterPro"/>
</dbReference>
<dbReference type="Pfam" id="PF00089">
    <property type="entry name" value="Trypsin"/>
    <property type="match status" value="1"/>
</dbReference>
<accession>A0A126UZA4</accession>
<dbReference type="SMART" id="SM00020">
    <property type="entry name" value="Tryp_SPc"/>
    <property type="match status" value="1"/>
</dbReference>
<dbReference type="PANTHER" id="PTHR15462">
    <property type="entry name" value="SERINE PROTEASE"/>
    <property type="match status" value="1"/>
</dbReference>
<dbReference type="InterPro" id="IPR001254">
    <property type="entry name" value="Trypsin_dom"/>
</dbReference>
<keyword evidence="1" id="KW-0732">Signal</keyword>
<dbReference type="InterPro" id="IPR043504">
    <property type="entry name" value="Peptidase_S1_PA_chymotrypsin"/>
</dbReference>
<evidence type="ECO:0000259" key="2">
    <source>
        <dbReference type="PROSITE" id="PS50240"/>
    </source>
</evidence>
<dbReference type="RefSeq" id="WP_052274792.1">
    <property type="nucleotide sequence ID" value="NZ_CP014327.1"/>
</dbReference>
<feature type="domain" description="Peptidase S1" evidence="2">
    <location>
        <begin position="11"/>
        <end position="268"/>
    </location>
</feature>
<dbReference type="InterPro" id="IPR018114">
    <property type="entry name" value="TRYPSIN_HIS"/>
</dbReference>
<keyword evidence="4" id="KW-1185">Reference proteome</keyword>
<dbReference type="PROSITE" id="PS50240">
    <property type="entry name" value="TRYPSIN_DOM"/>
    <property type="match status" value="1"/>
</dbReference>
<dbReference type="STRING" id="1579316.RC74_08980"/>
<dbReference type="InterPro" id="IPR009003">
    <property type="entry name" value="Peptidase_S1_PA"/>
</dbReference>
<evidence type="ECO:0000256" key="1">
    <source>
        <dbReference type="ARBA" id="ARBA00022729"/>
    </source>
</evidence>
<evidence type="ECO:0000313" key="3">
    <source>
        <dbReference type="EMBL" id="AML51370.1"/>
    </source>
</evidence>
<sequence>MRGLLAIIVVLVGLGHAQADTLRKLSTGNDSRGWEAVGRLNIDRKTMCTGALIAPDLVLTAAHCLFDKTTKERVDPEGIEFLAGWRNGRASAYRWVAHAVTHPDYIFDTENVSQKVENDVALLRLSQPINSTSIIPYETGASPRKGATVGVVSYAHDREASASLQEECKVLARQKGTLVLSCDIDFGSSGAPIFSIRNGYPEIVSVISAKAEAGGRQVALGTSLAEPLAVLLAEMAAEPTVFEKGSPKFLNGNSHTGIVRSGAKFLRP</sequence>
<evidence type="ECO:0000313" key="4">
    <source>
        <dbReference type="Proteomes" id="UP000070371"/>
    </source>
</evidence>
<dbReference type="PROSITE" id="PS00134">
    <property type="entry name" value="TRYPSIN_HIS"/>
    <property type="match status" value="1"/>
</dbReference>
<dbReference type="Proteomes" id="UP000070371">
    <property type="component" value="Chromosome"/>
</dbReference>
<dbReference type="PANTHER" id="PTHR15462:SF8">
    <property type="entry name" value="SERINE PROTEASE"/>
    <property type="match status" value="1"/>
</dbReference>
<dbReference type="GO" id="GO:0004252">
    <property type="term" value="F:serine-type endopeptidase activity"/>
    <property type="evidence" value="ECO:0007669"/>
    <property type="project" value="InterPro"/>
</dbReference>
<dbReference type="EMBL" id="CP014327">
    <property type="protein sequence ID" value="AML51370.1"/>
    <property type="molecule type" value="Genomic_DNA"/>
</dbReference>
<proteinExistence type="predicted"/>
<dbReference type="AlphaFoldDB" id="A0A126UZA4"/>
<dbReference type="InterPro" id="IPR001314">
    <property type="entry name" value="Peptidase_S1A"/>
</dbReference>
<dbReference type="Gene3D" id="2.40.10.10">
    <property type="entry name" value="Trypsin-like serine proteases"/>
    <property type="match status" value="2"/>
</dbReference>
<dbReference type="PRINTS" id="PR00722">
    <property type="entry name" value="CHYMOTRYPSIN"/>
</dbReference>
<organism evidence="3 4">
    <name type="scientific">Falsihalocynthiibacter arcticus</name>
    <dbReference type="NCBI Taxonomy" id="1579316"/>
    <lineage>
        <taxon>Bacteria</taxon>
        <taxon>Pseudomonadati</taxon>
        <taxon>Pseudomonadota</taxon>
        <taxon>Alphaproteobacteria</taxon>
        <taxon>Rhodobacterales</taxon>
        <taxon>Roseobacteraceae</taxon>
        <taxon>Falsihalocynthiibacter</taxon>
    </lineage>
</organism>
<dbReference type="SUPFAM" id="SSF50494">
    <property type="entry name" value="Trypsin-like serine proteases"/>
    <property type="match status" value="1"/>
</dbReference>
<reference evidence="3 4" key="1">
    <citation type="submission" date="2016-02" db="EMBL/GenBank/DDBJ databases">
        <title>Complete genome sequence of Halocynthiibacter arcticus PAMC 20958t from arctic marine sediment.</title>
        <authorList>
            <person name="Lee Y.M."/>
            <person name="Baek K."/>
            <person name="Lee H.K."/>
            <person name="Shin S.C."/>
        </authorList>
    </citation>
    <scope>NUCLEOTIDE SEQUENCE [LARGE SCALE GENOMIC DNA]</scope>
    <source>
        <strain evidence="3">PAMC 20958</strain>
    </source>
</reference>
<protein>
    <submittedName>
        <fullName evidence="3">Trypsin</fullName>
    </submittedName>
</protein>
<gene>
    <name evidence="3" type="ORF">RC74_08980</name>
</gene>
<name>A0A126UZA4_9RHOB</name>
<dbReference type="KEGG" id="hat:RC74_08980"/>